<feature type="compositionally biased region" description="Basic and acidic residues" evidence="1">
    <location>
        <begin position="8"/>
        <end position="23"/>
    </location>
</feature>
<dbReference type="AlphaFoldDB" id="A0A9N9BYW0"/>
<evidence type="ECO:0000313" key="3">
    <source>
        <dbReference type="Proteomes" id="UP000789396"/>
    </source>
</evidence>
<dbReference type="Proteomes" id="UP000789396">
    <property type="component" value="Unassembled WGS sequence"/>
</dbReference>
<evidence type="ECO:0000256" key="1">
    <source>
        <dbReference type="SAM" id="MobiDB-lite"/>
    </source>
</evidence>
<reference evidence="2" key="1">
    <citation type="submission" date="2021-06" db="EMBL/GenBank/DDBJ databases">
        <authorList>
            <person name="Kallberg Y."/>
            <person name="Tangrot J."/>
            <person name="Rosling A."/>
        </authorList>
    </citation>
    <scope>NUCLEOTIDE SEQUENCE</scope>
    <source>
        <strain evidence="2">IN212</strain>
    </source>
</reference>
<accession>A0A9N9BYW0</accession>
<keyword evidence="3" id="KW-1185">Reference proteome</keyword>
<feature type="non-terminal residue" evidence="2">
    <location>
        <position position="1"/>
    </location>
</feature>
<protein>
    <submittedName>
        <fullName evidence="2">8874_t:CDS:1</fullName>
    </submittedName>
</protein>
<name>A0A9N9BYW0_9GLOM</name>
<gene>
    <name evidence="2" type="ORF">RFULGI_LOCUS5830</name>
</gene>
<dbReference type="EMBL" id="CAJVPZ010006998">
    <property type="protein sequence ID" value="CAG8580527.1"/>
    <property type="molecule type" value="Genomic_DNA"/>
</dbReference>
<evidence type="ECO:0000313" key="2">
    <source>
        <dbReference type="EMBL" id="CAG8580527.1"/>
    </source>
</evidence>
<organism evidence="2 3">
    <name type="scientific">Racocetra fulgida</name>
    <dbReference type="NCBI Taxonomy" id="60492"/>
    <lineage>
        <taxon>Eukaryota</taxon>
        <taxon>Fungi</taxon>
        <taxon>Fungi incertae sedis</taxon>
        <taxon>Mucoromycota</taxon>
        <taxon>Glomeromycotina</taxon>
        <taxon>Glomeromycetes</taxon>
        <taxon>Diversisporales</taxon>
        <taxon>Gigasporaceae</taxon>
        <taxon>Racocetra</taxon>
    </lineage>
</organism>
<comment type="caution">
    <text evidence="2">The sequence shown here is derived from an EMBL/GenBank/DDBJ whole genome shotgun (WGS) entry which is preliminary data.</text>
</comment>
<sequence length="40" mass="4193">NTSGEIPVEIKDTPEKDTSGEIPVEKIGENPVANNLAKAS</sequence>
<feature type="region of interest" description="Disordered" evidence="1">
    <location>
        <begin position="1"/>
        <end position="23"/>
    </location>
</feature>
<proteinExistence type="predicted"/>